<proteinExistence type="predicted"/>
<comment type="caution">
    <text evidence="1">The sequence shown here is derived from an EMBL/GenBank/DDBJ whole genome shotgun (WGS) entry which is preliminary data.</text>
</comment>
<organism evidence="1 2">
    <name type="scientific">Desulfatitalea alkaliphila</name>
    <dbReference type="NCBI Taxonomy" id="2929485"/>
    <lineage>
        <taxon>Bacteria</taxon>
        <taxon>Pseudomonadati</taxon>
        <taxon>Thermodesulfobacteriota</taxon>
        <taxon>Desulfobacteria</taxon>
        <taxon>Desulfobacterales</taxon>
        <taxon>Desulfosarcinaceae</taxon>
        <taxon>Desulfatitalea</taxon>
    </lineage>
</organism>
<name>A0AA41UJT4_9BACT</name>
<gene>
    <name evidence="1" type="ORF">MRX98_03470</name>
</gene>
<dbReference type="InterPro" id="IPR019271">
    <property type="entry name" value="DUF2284_metal-binding"/>
</dbReference>
<accession>A0AA41UJT4</accession>
<dbReference type="Proteomes" id="UP001165427">
    <property type="component" value="Unassembled WGS sequence"/>
</dbReference>
<dbReference type="AlphaFoldDB" id="A0AA41UJT4"/>
<dbReference type="RefSeq" id="WP_246903015.1">
    <property type="nucleotide sequence ID" value="NZ_JALJRB010000002.1"/>
</dbReference>
<protein>
    <submittedName>
        <fullName evidence="1">DUF2284 domain-containing protein</fullName>
    </submittedName>
</protein>
<evidence type="ECO:0000313" key="1">
    <source>
        <dbReference type="EMBL" id="MCJ8499621.1"/>
    </source>
</evidence>
<reference evidence="1" key="1">
    <citation type="submission" date="2022-04" db="EMBL/GenBank/DDBJ databases">
        <title>Desulfatitalea alkaliphila sp. nov., a novel anaerobic sulfate-reducing bacterium isolated from terrestrial mud volcano, Taman Peninsula, Russia.</title>
        <authorList>
            <person name="Khomyakova M.A."/>
            <person name="Merkel A.Y."/>
            <person name="Slobodkin A.I."/>
        </authorList>
    </citation>
    <scope>NUCLEOTIDE SEQUENCE</scope>
    <source>
        <strain evidence="1">M08but</strain>
    </source>
</reference>
<keyword evidence="2" id="KW-1185">Reference proteome</keyword>
<sequence length="201" mass="23052">MNAMKPPKIVPFKSNECMSKELVEKLLEQGKNYGINAVYPFSVEKIILAEWVHLKCRYGCSKYNTSWCCPPATPRPEKVRKIIDEYTTALLLVGSKHCPDFYRDNQRKRSLQVRCWRGTVGMERLLFLEGYYKAFSLVGECCALCKECAYPEDCRFPQEKRPSVESFSIDVIGTLRNLGRSANVASDTNATYNYYGLILVE</sequence>
<dbReference type="Pfam" id="PF10050">
    <property type="entry name" value="DUF2284"/>
    <property type="match status" value="1"/>
</dbReference>
<evidence type="ECO:0000313" key="2">
    <source>
        <dbReference type="Proteomes" id="UP001165427"/>
    </source>
</evidence>
<dbReference type="EMBL" id="JALJRB010000002">
    <property type="protein sequence ID" value="MCJ8499621.1"/>
    <property type="molecule type" value="Genomic_DNA"/>
</dbReference>